<dbReference type="Pfam" id="PF13650">
    <property type="entry name" value="Asp_protease_2"/>
    <property type="match status" value="1"/>
</dbReference>
<keyword evidence="1" id="KW-0645">Protease</keyword>
<proteinExistence type="predicted"/>
<dbReference type="SUPFAM" id="SSF50630">
    <property type="entry name" value="Acid proteases"/>
    <property type="match status" value="1"/>
</dbReference>
<dbReference type="Gene3D" id="2.40.70.10">
    <property type="entry name" value="Acid Proteases"/>
    <property type="match status" value="1"/>
</dbReference>
<dbReference type="GO" id="GO:0008233">
    <property type="term" value="F:peptidase activity"/>
    <property type="evidence" value="ECO:0007669"/>
    <property type="project" value="UniProtKB-KW"/>
</dbReference>
<keyword evidence="1" id="KW-0378">Hydrolase</keyword>
<comment type="caution">
    <text evidence="1">The sequence shown here is derived from an EMBL/GenBank/DDBJ whole genome shotgun (WGS) entry which is preliminary data.</text>
</comment>
<evidence type="ECO:0000313" key="2">
    <source>
        <dbReference type="Proteomes" id="UP001576780"/>
    </source>
</evidence>
<dbReference type="Proteomes" id="UP001576780">
    <property type="component" value="Unassembled WGS sequence"/>
</dbReference>
<dbReference type="CDD" id="cd00303">
    <property type="entry name" value="retropepsin_like"/>
    <property type="match status" value="1"/>
</dbReference>
<accession>A0ABV4WRV1</accession>
<evidence type="ECO:0000313" key="1">
    <source>
        <dbReference type="EMBL" id="MFB2837824.1"/>
    </source>
</evidence>
<dbReference type="PROSITE" id="PS00141">
    <property type="entry name" value="ASP_PROTEASE"/>
    <property type="match status" value="1"/>
</dbReference>
<sequence length="145" mass="16154">MLNAQRFPFVEKYDEFGVPNSTPYLPLTLTYQNRSLDVLGLLDTGASINVLPYEIGRELGIIWEQQTLSIPLAGNLAPVEARGILVSAKVGQFSSVNLVFAWAESNDVPLLLGRLNFFSEFDVCFYGSQLAFEICPKQIQVNNHL</sequence>
<protein>
    <submittedName>
        <fullName evidence="1">Aspartyl protease family protein</fullName>
    </submittedName>
</protein>
<name>A0ABV4WRV1_9CYAN</name>
<reference evidence="1 2" key="1">
    <citation type="submission" date="2024-09" db="EMBL/GenBank/DDBJ databases">
        <title>Floridaenema gen nov. (Aerosakkonemataceae, Aerosakkonematales ord. nov., Cyanobacteria) from benthic tropical and subtropical fresh waters, with the description of four new species.</title>
        <authorList>
            <person name="Moretto J.A."/>
            <person name="Berthold D.E."/>
            <person name="Lefler F.W."/>
            <person name="Huang I.-S."/>
            <person name="Laughinghouse H. IV."/>
        </authorList>
    </citation>
    <scope>NUCLEOTIDE SEQUENCE [LARGE SCALE GENOMIC DNA]</scope>
    <source>
        <strain evidence="1 2">BLCC-F167</strain>
    </source>
</reference>
<dbReference type="InterPro" id="IPR021109">
    <property type="entry name" value="Peptidase_aspartic_dom_sf"/>
</dbReference>
<organism evidence="1 2">
    <name type="scientific">Floridaenema evergladense BLCC-F167</name>
    <dbReference type="NCBI Taxonomy" id="3153639"/>
    <lineage>
        <taxon>Bacteria</taxon>
        <taxon>Bacillati</taxon>
        <taxon>Cyanobacteriota</taxon>
        <taxon>Cyanophyceae</taxon>
        <taxon>Oscillatoriophycideae</taxon>
        <taxon>Aerosakkonematales</taxon>
        <taxon>Aerosakkonemataceae</taxon>
        <taxon>Floridanema</taxon>
        <taxon>Floridanema evergladense</taxon>
    </lineage>
</organism>
<dbReference type="RefSeq" id="WP_413280162.1">
    <property type="nucleotide sequence ID" value="NZ_JBHFNT010000226.1"/>
</dbReference>
<dbReference type="InterPro" id="IPR001969">
    <property type="entry name" value="Aspartic_peptidase_AS"/>
</dbReference>
<keyword evidence="2" id="KW-1185">Reference proteome</keyword>
<dbReference type="EMBL" id="JBHFNT010000226">
    <property type="protein sequence ID" value="MFB2837824.1"/>
    <property type="molecule type" value="Genomic_DNA"/>
</dbReference>
<gene>
    <name evidence="1" type="ORF">ACE1CA_25255</name>
</gene>
<dbReference type="GO" id="GO:0006508">
    <property type="term" value="P:proteolysis"/>
    <property type="evidence" value="ECO:0007669"/>
    <property type="project" value="UniProtKB-KW"/>
</dbReference>